<dbReference type="PANTHER" id="PTHR14549">
    <property type="entry name" value="TRANSMEMBRANE PROTEIN 223"/>
    <property type="match status" value="1"/>
</dbReference>
<dbReference type="AlphaFoldDB" id="A0AAN7DNG6"/>
<reference evidence="2 3" key="1">
    <citation type="submission" date="2022-11" db="EMBL/GenBank/DDBJ databases">
        <title>Mucor velutinosus strain NIH1002 WGS.</title>
        <authorList>
            <person name="Subramanian P."/>
            <person name="Mullikin J.C."/>
            <person name="Segre J.A."/>
            <person name="Zelazny A.M."/>
        </authorList>
    </citation>
    <scope>NUCLEOTIDE SEQUENCE [LARGE SCALE GENOMIC DNA]</scope>
    <source>
        <strain evidence="2 3">NIH1002</strain>
    </source>
</reference>
<feature type="transmembrane region" description="Helical" evidence="1">
    <location>
        <begin position="115"/>
        <end position="139"/>
    </location>
</feature>
<dbReference type="GO" id="GO:0005739">
    <property type="term" value="C:mitochondrion"/>
    <property type="evidence" value="ECO:0007669"/>
    <property type="project" value="TreeGrafter"/>
</dbReference>
<dbReference type="RefSeq" id="XP_064686564.1">
    <property type="nucleotide sequence ID" value="XM_064829362.1"/>
</dbReference>
<evidence type="ECO:0000256" key="1">
    <source>
        <dbReference type="SAM" id="Phobius"/>
    </source>
</evidence>
<evidence type="ECO:0000313" key="2">
    <source>
        <dbReference type="EMBL" id="KAK4519898.1"/>
    </source>
</evidence>
<dbReference type="InterPro" id="IPR026100">
    <property type="entry name" value="Tmem223"/>
</dbReference>
<name>A0AAN7DNG6_9FUNG</name>
<dbReference type="Proteomes" id="UP001304243">
    <property type="component" value="Unassembled WGS sequence"/>
</dbReference>
<evidence type="ECO:0000313" key="3">
    <source>
        <dbReference type="Proteomes" id="UP001304243"/>
    </source>
</evidence>
<dbReference type="Pfam" id="PF06979">
    <property type="entry name" value="TMEM70"/>
    <property type="match status" value="1"/>
</dbReference>
<proteinExistence type="predicted"/>
<comment type="caution">
    <text evidence="2">The sequence shown here is derived from an EMBL/GenBank/DDBJ whole genome shotgun (WGS) entry which is preliminary data.</text>
</comment>
<sequence>MTATLNQALKDPGLENMPLVLPNTTRFLSFHVACHFLSPFFYAMLFQTLKTSFLRARLNAPSRAFHVRLYGTQNSLKSALDKKSIQFTSKQLRQALEQKDVVFYQAPAGVGRTFMWMYISAGVQLMFWGNLASLAYVAYTVKDGEEEDAPVVLAPQGTRMAVAGGLVTVGVAIASLMCLYPWRYVDKLILLKGASAVRLVTHARVLKSHKYREYPIEQLYCKQKVFTGVGKHGTDAVGTKANSSHIFLGAKGEKMAYMLDRKGSFMDSKLFDGLWFNAHGK</sequence>
<accession>A0AAN7DNG6</accession>
<feature type="transmembrane region" description="Helical" evidence="1">
    <location>
        <begin position="159"/>
        <end position="182"/>
    </location>
</feature>
<keyword evidence="1" id="KW-0472">Membrane</keyword>
<keyword evidence="1" id="KW-0812">Transmembrane</keyword>
<dbReference type="InterPro" id="IPR045325">
    <property type="entry name" value="TMEM70/TMEM186/TMEM223"/>
</dbReference>
<gene>
    <name evidence="2" type="ORF">ATC70_010142</name>
</gene>
<feature type="transmembrane region" description="Helical" evidence="1">
    <location>
        <begin position="27"/>
        <end position="45"/>
    </location>
</feature>
<dbReference type="GeneID" id="89953828"/>
<organism evidence="2 3">
    <name type="scientific">Mucor velutinosus</name>
    <dbReference type="NCBI Taxonomy" id="708070"/>
    <lineage>
        <taxon>Eukaryota</taxon>
        <taxon>Fungi</taxon>
        <taxon>Fungi incertae sedis</taxon>
        <taxon>Mucoromycota</taxon>
        <taxon>Mucoromycotina</taxon>
        <taxon>Mucoromycetes</taxon>
        <taxon>Mucorales</taxon>
        <taxon>Mucorineae</taxon>
        <taxon>Mucoraceae</taxon>
        <taxon>Mucor</taxon>
    </lineage>
</organism>
<protein>
    <recommendedName>
        <fullName evidence="4">Transmembrane protein 223</fullName>
    </recommendedName>
</protein>
<evidence type="ECO:0008006" key="4">
    <source>
        <dbReference type="Google" id="ProtNLM"/>
    </source>
</evidence>
<dbReference type="PANTHER" id="PTHR14549:SF2">
    <property type="entry name" value="TRANSMEMBRANE PROTEIN 223"/>
    <property type="match status" value="1"/>
</dbReference>
<dbReference type="EMBL" id="JASEJX010000012">
    <property type="protein sequence ID" value="KAK4519898.1"/>
    <property type="molecule type" value="Genomic_DNA"/>
</dbReference>
<keyword evidence="3" id="KW-1185">Reference proteome</keyword>
<keyword evidence="1" id="KW-1133">Transmembrane helix</keyword>